<feature type="compositionally biased region" description="Basic and acidic residues" evidence="1">
    <location>
        <begin position="149"/>
        <end position="162"/>
    </location>
</feature>
<accession>A0A5B7J566</accession>
<evidence type="ECO:0000256" key="1">
    <source>
        <dbReference type="SAM" id="MobiDB-lite"/>
    </source>
</evidence>
<sequence length="162" mass="17958">MSLLRFSTTTTTPCCTRSSNITNHTLSSFYSSNSCNFSYHSLYFLPLICLSVSSYHLSSRSADYYTEFFDEHFAQVEQNPALLSQDILSAAILAGYPVPLITDRVRITPGAGAKRVPDEKPPRPALGGTSRPGPQRLSPQRPSISRPEPAGREPGERPLRRR</sequence>
<proteinExistence type="predicted"/>
<dbReference type="EMBL" id="VSRR010087354">
    <property type="protein sequence ID" value="MPC91322.1"/>
    <property type="molecule type" value="Genomic_DNA"/>
</dbReference>
<name>A0A5B7J566_PORTR</name>
<evidence type="ECO:0000313" key="2">
    <source>
        <dbReference type="EMBL" id="MPC91322.1"/>
    </source>
</evidence>
<comment type="caution">
    <text evidence="2">The sequence shown here is derived from an EMBL/GenBank/DDBJ whole genome shotgun (WGS) entry which is preliminary data.</text>
</comment>
<protein>
    <submittedName>
        <fullName evidence="2">Uncharacterized protein</fullName>
    </submittedName>
</protein>
<reference evidence="2 3" key="1">
    <citation type="submission" date="2019-05" db="EMBL/GenBank/DDBJ databases">
        <title>Another draft genome of Portunus trituberculatus and its Hox gene families provides insights of decapod evolution.</title>
        <authorList>
            <person name="Jeong J.-H."/>
            <person name="Song I."/>
            <person name="Kim S."/>
            <person name="Choi T."/>
            <person name="Kim D."/>
            <person name="Ryu S."/>
            <person name="Kim W."/>
        </authorList>
    </citation>
    <scope>NUCLEOTIDE SEQUENCE [LARGE SCALE GENOMIC DNA]</scope>
    <source>
        <tissue evidence="2">Muscle</tissue>
    </source>
</reference>
<dbReference type="OrthoDB" id="6369544at2759"/>
<dbReference type="Proteomes" id="UP000324222">
    <property type="component" value="Unassembled WGS sequence"/>
</dbReference>
<keyword evidence="3" id="KW-1185">Reference proteome</keyword>
<feature type="region of interest" description="Disordered" evidence="1">
    <location>
        <begin position="111"/>
        <end position="162"/>
    </location>
</feature>
<dbReference type="AlphaFoldDB" id="A0A5B7J566"/>
<organism evidence="2 3">
    <name type="scientific">Portunus trituberculatus</name>
    <name type="common">Swimming crab</name>
    <name type="synonym">Neptunus trituberculatus</name>
    <dbReference type="NCBI Taxonomy" id="210409"/>
    <lineage>
        <taxon>Eukaryota</taxon>
        <taxon>Metazoa</taxon>
        <taxon>Ecdysozoa</taxon>
        <taxon>Arthropoda</taxon>
        <taxon>Crustacea</taxon>
        <taxon>Multicrustacea</taxon>
        <taxon>Malacostraca</taxon>
        <taxon>Eumalacostraca</taxon>
        <taxon>Eucarida</taxon>
        <taxon>Decapoda</taxon>
        <taxon>Pleocyemata</taxon>
        <taxon>Brachyura</taxon>
        <taxon>Eubrachyura</taxon>
        <taxon>Portunoidea</taxon>
        <taxon>Portunidae</taxon>
        <taxon>Portuninae</taxon>
        <taxon>Portunus</taxon>
    </lineage>
</organism>
<evidence type="ECO:0000313" key="3">
    <source>
        <dbReference type="Proteomes" id="UP000324222"/>
    </source>
</evidence>
<gene>
    <name evidence="2" type="ORF">E2C01_086349</name>
</gene>